<organism evidence="2 3">
    <name type="scientific">Ophiocordyceps australis</name>
    <dbReference type="NCBI Taxonomy" id="1399860"/>
    <lineage>
        <taxon>Eukaryota</taxon>
        <taxon>Fungi</taxon>
        <taxon>Dikarya</taxon>
        <taxon>Ascomycota</taxon>
        <taxon>Pezizomycotina</taxon>
        <taxon>Sordariomycetes</taxon>
        <taxon>Hypocreomycetidae</taxon>
        <taxon>Hypocreales</taxon>
        <taxon>Ophiocordycipitaceae</taxon>
        <taxon>Ophiocordyceps</taxon>
    </lineage>
</organism>
<keyword evidence="3" id="KW-1185">Reference proteome</keyword>
<dbReference type="STRING" id="1399860.A0A2C5Y757"/>
<protein>
    <submittedName>
        <fullName evidence="2">Uncharacterized protein</fullName>
    </submittedName>
</protein>
<dbReference type="AlphaFoldDB" id="A0A2C5Y757"/>
<accession>A0A2C5Y757</accession>
<evidence type="ECO:0000313" key="2">
    <source>
        <dbReference type="EMBL" id="PHH62701.1"/>
    </source>
</evidence>
<dbReference type="Proteomes" id="UP000226192">
    <property type="component" value="Unassembled WGS sequence"/>
</dbReference>
<feature type="region of interest" description="Disordered" evidence="1">
    <location>
        <begin position="68"/>
        <end position="184"/>
    </location>
</feature>
<sequence length="210" mass="23606">MENPLFSEDEKRFVLCEIIKTSRIEVEELIFFIQAHNVLPNWMRVLMPPGRNLAQCLAVANMMSILPRARPPSSPSSSRSALHTTPPPPPFHARPHDCQPHDKPPRDAAATRGHHDNDDEHAHAPKLEPSPAPQRPNERKKRRCPRQVTQSKKLRLLAPRPSPRRCSLHASSPPPPPPNRMLGYRHILPAKPRACLTTPPAEKAHPDSPS</sequence>
<gene>
    <name evidence="2" type="ORF">CDD81_6770</name>
</gene>
<evidence type="ECO:0000256" key="1">
    <source>
        <dbReference type="SAM" id="MobiDB-lite"/>
    </source>
</evidence>
<evidence type="ECO:0000313" key="3">
    <source>
        <dbReference type="Proteomes" id="UP000226192"/>
    </source>
</evidence>
<reference evidence="2 3" key="1">
    <citation type="submission" date="2017-06" db="EMBL/GenBank/DDBJ databases">
        <title>Ant-infecting Ophiocordyceps genomes reveal a high diversity of potential behavioral manipulation genes and a possible major role for enterotoxins.</title>
        <authorList>
            <person name="De Bekker C."/>
            <person name="Evans H.C."/>
            <person name="Brachmann A."/>
            <person name="Hughes D.P."/>
        </authorList>
    </citation>
    <scope>NUCLEOTIDE SEQUENCE [LARGE SCALE GENOMIC DNA]</scope>
    <source>
        <strain evidence="2 3">Map64</strain>
    </source>
</reference>
<name>A0A2C5Y757_9HYPO</name>
<feature type="compositionally biased region" description="Basic and acidic residues" evidence="1">
    <location>
        <begin position="94"/>
        <end position="106"/>
    </location>
</feature>
<feature type="compositionally biased region" description="Basic and acidic residues" evidence="1">
    <location>
        <begin position="113"/>
        <end position="126"/>
    </location>
</feature>
<proteinExistence type="predicted"/>
<comment type="caution">
    <text evidence="2">The sequence shown here is derived from an EMBL/GenBank/DDBJ whole genome shotgun (WGS) entry which is preliminary data.</text>
</comment>
<dbReference type="OrthoDB" id="5371646at2759"/>
<dbReference type="EMBL" id="NJET01000065">
    <property type="protein sequence ID" value="PHH62701.1"/>
    <property type="molecule type" value="Genomic_DNA"/>
</dbReference>